<dbReference type="Gene3D" id="1.10.540.10">
    <property type="entry name" value="Acyl-CoA dehydrogenase/oxidase, N-terminal domain"/>
    <property type="match status" value="1"/>
</dbReference>
<reference evidence="5" key="1">
    <citation type="submission" date="2021-04" db="EMBL/GenBank/DDBJ databases">
        <title>Genome based classification of Actinospica acidithermotolerans sp. nov., an actinobacterium isolated from an Indonesian hot spring.</title>
        <authorList>
            <person name="Kusuma A.B."/>
            <person name="Putra K.E."/>
            <person name="Nafisah S."/>
            <person name="Loh J."/>
            <person name="Nouioui I."/>
            <person name="Goodfellow M."/>
        </authorList>
    </citation>
    <scope>NUCLEOTIDE SEQUENCE</scope>
    <source>
        <strain evidence="5">CSCA 57</strain>
    </source>
</reference>
<name>A0A941INC9_9ACTN</name>
<dbReference type="InterPro" id="IPR009100">
    <property type="entry name" value="AcylCoA_DH/oxidase_NM_dom_sf"/>
</dbReference>
<dbReference type="Gene3D" id="1.20.140.10">
    <property type="entry name" value="Butyryl-CoA Dehydrogenase, subunit A, domain 3"/>
    <property type="match status" value="1"/>
</dbReference>
<evidence type="ECO:0000313" key="6">
    <source>
        <dbReference type="Proteomes" id="UP000675781"/>
    </source>
</evidence>
<dbReference type="InterPro" id="IPR036250">
    <property type="entry name" value="AcylCo_DH-like_C"/>
</dbReference>
<dbReference type="GO" id="GO:0016712">
    <property type="term" value="F:oxidoreductase activity, acting on paired donors, with incorporation or reduction of molecular oxygen, reduced flavin or flavoprotein as one donor, and incorporation of one atom of oxygen"/>
    <property type="evidence" value="ECO:0007669"/>
    <property type="project" value="TreeGrafter"/>
</dbReference>
<dbReference type="PANTHER" id="PTHR48083">
    <property type="entry name" value="MEDIUM-CHAIN SPECIFIC ACYL-COA DEHYDROGENASE, MITOCHONDRIAL-RELATED"/>
    <property type="match status" value="1"/>
</dbReference>
<keyword evidence="1" id="KW-0560">Oxidoreductase</keyword>
<evidence type="ECO:0000256" key="1">
    <source>
        <dbReference type="ARBA" id="ARBA00023002"/>
    </source>
</evidence>
<dbReference type="Proteomes" id="UP000675781">
    <property type="component" value="Unassembled WGS sequence"/>
</dbReference>
<dbReference type="Gene3D" id="2.40.110.10">
    <property type="entry name" value="Butyryl-CoA Dehydrogenase, subunit A, domain 2"/>
    <property type="match status" value="1"/>
</dbReference>
<dbReference type="EMBL" id="JAGSOG010000003">
    <property type="protein sequence ID" value="MBR7831882.1"/>
    <property type="molecule type" value="Genomic_DNA"/>
</dbReference>
<evidence type="ECO:0000256" key="2">
    <source>
        <dbReference type="ARBA" id="ARBA00049661"/>
    </source>
</evidence>
<sequence length="407" mass="43528">MTTTDVLTQRASASAEQSADTADHGELVLRAAALRECLGELAPRSDAERRLPRENLAALREAGLLRLFTPARWGGHEIGFRTYLEVISELGRGCCSSAWVTGVLNAGNLIVASFGEKAQAEVWSGSPDATTAFFLGRPTAPVERTTDGVVLTGSWPYFSGSLHSDWMIVVVAAGAAAGEPGPHLALIPATQVNIEDTWQMGGMRGTGSNTVLAESVFVPEHRLLPFECFVEGTPNAPEVWRRKGLAGLSVGLLGALIGGVDTALDFVLERGAHRPVAATTYKNQTASPSFRLDLADAATRLDTAKLHARRIAEDADALVATQAEPSARDRARSRMDAAYVARNCREAIEILMTAHGSSAFAEASPLQRIWRDVNVGSRHAAFGMGIPQQVYGSALVEDDPRRISFLD</sequence>
<dbReference type="GO" id="GO:0033539">
    <property type="term" value="P:fatty acid beta-oxidation using acyl-CoA dehydrogenase"/>
    <property type="evidence" value="ECO:0007669"/>
    <property type="project" value="TreeGrafter"/>
</dbReference>
<accession>A0A941INC9</accession>
<dbReference type="GO" id="GO:0005737">
    <property type="term" value="C:cytoplasm"/>
    <property type="evidence" value="ECO:0007669"/>
    <property type="project" value="TreeGrafter"/>
</dbReference>
<comment type="caution">
    <text evidence="5">The sequence shown here is derived from an EMBL/GenBank/DDBJ whole genome shotgun (WGS) entry which is preliminary data.</text>
</comment>
<feature type="domain" description="Acyl-CoA dehydrogenase C-terminal" evidence="4">
    <location>
        <begin position="260"/>
        <end position="382"/>
    </location>
</feature>
<keyword evidence="6" id="KW-1185">Reference proteome</keyword>
<dbReference type="RefSeq" id="WP_212526414.1">
    <property type="nucleotide sequence ID" value="NZ_JAGSOG010000003.1"/>
</dbReference>
<feature type="domain" description="Acyl-CoA dehydrogenase/oxidase N-terminal" evidence="3">
    <location>
        <begin position="39"/>
        <end position="123"/>
    </location>
</feature>
<proteinExistence type="inferred from homology"/>
<dbReference type="GO" id="GO:0050660">
    <property type="term" value="F:flavin adenine dinucleotide binding"/>
    <property type="evidence" value="ECO:0007669"/>
    <property type="project" value="InterPro"/>
</dbReference>
<gene>
    <name evidence="5" type="ORF">KDL01_01340</name>
</gene>
<organism evidence="5 6">
    <name type="scientific">Actinospica durhamensis</name>
    <dbReference type="NCBI Taxonomy" id="1508375"/>
    <lineage>
        <taxon>Bacteria</taxon>
        <taxon>Bacillati</taxon>
        <taxon>Actinomycetota</taxon>
        <taxon>Actinomycetes</taxon>
        <taxon>Catenulisporales</taxon>
        <taxon>Actinospicaceae</taxon>
        <taxon>Actinospica</taxon>
    </lineage>
</organism>
<dbReference type="Pfam" id="PF08028">
    <property type="entry name" value="Acyl-CoA_dh_2"/>
    <property type="match status" value="1"/>
</dbReference>
<comment type="similarity">
    <text evidence="2">Belongs to the HpaH/HsaA monooxygenase family.</text>
</comment>
<dbReference type="InterPro" id="IPR046373">
    <property type="entry name" value="Acyl-CoA_Oxase/DH_mid-dom_sf"/>
</dbReference>
<evidence type="ECO:0000259" key="4">
    <source>
        <dbReference type="Pfam" id="PF08028"/>
    </source>
</evidence>
<dbReference type="GO" id="GO:0003995">
    <property type="term" value="F:acyl-CoA dehydrogenase activity"/>
    <property type="evidence" value="ECO:0007669"/>
    <property type="project" value="TreeGrafter"/>
</dbReference>
<dbReference type="InterPro" id="IPR013107">
    <property type="entry name" value="Acyl-CoA_DH_C"/>
</dbReference>
<evidence type="ECO:0000313" key="5">
    <source>
        <dbReference type="EMBL" id="MBR7831882.1"/>
    </source>
</evidence>
<evidence type="ECO:0000259" key="3">
    <source>
        <dbReference type="Pfam" id="PF02771"/>
    </source>
</evidence>
<protein>
    <submittedName>
        <fullName evidence="5">Acyl-CoA dehydrogenase family protein</fullName>
    </submittedName>
</protein>
<dbReference type="AlphaFoldDB" id="A0A941INC9"/>
<dbReference type="PANTHER" id="PTHR48083:SF19">
    <property type="entry name" value="FLAVIN-DEPENDENT MONOOXYGENASE, OXYGENASE SUBUNIT HSAA"/>
    <property type="match status" value="1"/>
</dbReference>
<dbReference type="InterPro" id="IPR050741">
    <property type="entry name" value="Acyl-CoA_dehydrogenase"/>
</dbReference>
<dbReference type="InterPro" id="IPR037069">
    <property type="entry name" value="AcylCoA_DH/ox_N_sf"/>
</dbReference>
<dbReference type="PIRSF" id="PIRSF016578">
    <property type="entry name" value="HsaA"/>
    <property type="match status" value="1"/>
</dbReference>
<dbReference type="Pfam" id="PF02771">
    <property type="entry name" value="Acyl-CoA_dh_N"/>
    <property type="match status" value="1"/>
</dbReference>
<dbReference type="InterPro" id="IPR013786">
    <property type="entry name" value="AcylCoA_DH/ox_N"/>
</dbReference>
<dbReference type="SUPFAM" id="SSF47203">
    <property type="entry name" value="Acyl-CoA dehydrogenase C-terminal domain-like"/>
    <property type="match status" value="1"/>
</dbReference>
<dbReference type="SUPFAM" id="SSF56645">
    <property type="entry name" value="Acyl-CoA dehydrogenase NM domain-like"/>
    <property type="match status" value="1"/>
</dbReference>